<gene>
    <name evidence="7" type="ORF">ASPACDRAFT_119172</name>
</gene>
<dbReference type="InterPro" id="IPR006140">
    <property type="entry name" value="D-isomer_DH_NAD-bd"/>
</dbReference>
<dbReference type="AlphaFoldDB" id="A0A1L9WTP1"/>
<comment type="similarity">
    <text evidence="1 4">Belongs to the D-isomer specific 2-hydroxyacid dehydrogenase family.</text>
</comment>
<dbReference type="PROSITE" id="PS00670">
    <property type="entry name" value="D_2_HYDROXYACID_DH_2"/>
    <property type="match status" value="1"/>
</dbReference>
<dbReference type="FunFam" id="3.40.50.720:FF:000203">
    <property type="entry name" value="D-3-phosphoglycerate dehydrogenase (SerA)"/>
    <property type="match status" value="1"/>
</dbReference>
<evidence type="ECO:0000259" key="5">
    <source>
        <dbReference type="Pfam" id="PF00389"/>
    </source>
</evidence>
<dbReference type="Proteomes" id="UP000184546">
    <property type="component" value="Unassembled WGS sequence"/>
</dbReference>
<feature type="domain" description="D-isomer specific 2-hydroxyacid dehydrogenase NAD-binding" evidence="6">
    <location>
        <begin position="120"/>
        <end position="299"/>
    </location>
</feature>
<name>A0A1L9WTP1_ASPA1</name>
<dbReference type="EMBL" id="KV878977">
    <property type="protein sequence ID" value="OJJ99596.1"/>
    <property type="molecule type" value="Genomic_DNA"/>
</dbReference>
<dbReference type="Pfam" id="PF00389">
    <property type="entry name" value="2-Hacid_dh"/>
    <property type="match status" value="1"/>
</dbReference>
<protein>
    <recommendedName>
        <fullName evidence="9">D-isomer specific 2-hydroxyacid dehydrogenase NAD-binding domain-containing protein</fullName>
    </recommendedName>
</protein>
<dbReference type="SUPFAM" id="SSF52283">
    <property type="entry name" value="Formate/glycerate dehydrogenase catalytic domain-like"/>
    <property type="match status" value="1"/>
</dbReference>
<evidence type="ECO:0000256" key="3">
    <source>
        <dbReference type="ARBA" id="ARBA00023027"/>
    </source>
</evidence>
<evidence type="ECO:0000313" key="7">
    <source>
        <dbReference type="EMBL" id="OJJ99596.1"/>
    </source>
</evidence>
<dbReference type="OrthoDB" id="298012at2759"/>
<feature type="domain" description="D-isomer specific 2-hydroxyacid dehydrogenase catalytic" evidence="5">
    <location>
        <begin position="30"/>
        <end position="322"/>
    </location>
</feature>
<organism evidence="7 8">
    <name type="scientific">Aspergillus aculeatus (strain ATCC 16872 / CBS 172.66 / WB 5094)</name>
    <dbReference type="NCBI Taxonomy" id="690307"/>
    <lineage>
        <taxon>Eukaryota</taxon>
        <taxon>Fungi</taxon>
        <taxon>Dikarya</taxon>
        <taxon>Ascomycota</taxon>
        <taxon>Pezizomycotina</taxon>
        <taxon>Eurotiomycetes</taxon>
        <taxon>Eurotiomycetidae</taxon>
        <taxon>Eurotiales</taxon>
        <taxon>Aspergillaceae</taxon>
        <taxon>Aspergillus</taxon>
        <taxon>Aspergillus subgen. Circumdati</taxon>
    </lineage>
</organism>
<sequence>MAPSIAESPSPGGTSTAQKPTVYVLDTFPPKAIEHARTLFHLIQPSDPEFQHWRQNARALLIRGSYVTAADIASCPNLVAIGKHGVGIDKIDQAACQARNIRILNTPGANARDVAELVVTLALAVARGIRSITTRQMVKPVPKETCNGLTLYGKTIGIIGMGNIGRTVAEIFHGGFNARIVAYDAYMPATGVWEHLPHVRAQSVEEVIAQADVLSLHVPLTEETRGMLSYAEIKSMKPDAILINAARGGIVDEAGLERALSEGHLWGAGLDCHEQEPPSREKYGALWENLNVISTPHIGAATSRAQLASATAAVDNLHAYLSTL</sequence>
<evidence type="ECO:0000256" key="2">
    <source>
        <dbReference type="ARBA" id="ARBA00023002"/>
    </source>
</evidence>
<dbReference type="STRING" id="690307.A0A1L9WTP1"/>
<proteinExistence type="inferred from homology"/>
<evidence type="ECO:0000259" key="6">
    <source>
        <dbReference type="Pfam" id="PF02826"/>
    </source>
</evidence>
<accession>A0A1L9WTP1</accession>
<evidence type="ECO:0000313" key="8">
    <source>
        <dbReference type="Proteomes" id="UP000184546"/>
    </source>
</evidence>
<dbReference type="GO" id="GO:0051287">
    <property type="term" value="F:NAD binding"/>
    <property type="evidence" value="ECO:0007669"/>
    <property type="project" value="InterPro"/>
</dbReference>
<dbReference type="VEuPathDB" id="FungiDB:ASPACDRAFT_119172"/>
<dbReference type="InterPro" id="IPR036291">
    <property type="entry name" value="NAD(P)-bd_dom_sf"/>
</dbReference>
<reference evidence="8" key="1">
    <citation type="journal article" date="2017" name="Genome Biol.">
        <title>Comparative genomics reveals high biological diversity and specific adaptations in the industrially and medically important fungal genus Aspergillus.</title>
        <authorList>
            <person name="de Vries R.P."/>
            <person name="Riley R."/>
            <person name="Wiebenga A."/>
            <person name="Aguilar-Osorio G."/>
            <person name="Amillis S."/>
            <person name="Uchima C.A."/>
            <person name="Anderluh G."/>
            <person name="Asadollahi M."/>
            <person name="Askin M."/>
            <person name="Barry K."/>
            <person name="Battaglia E."/>
            <person name="Bayram O."/>
            <person name="Benocci T."/>
            <person name="Braus-Stromeyer S.A."/>
            <person name="Caldana C."/>
            <person name="Canovas D."/>
            <person name="Cerqueira G.C."/>
            <person name="Chen F."/>
            <person name="Chen W."/>
            <person name="Choi C."/>
            <person name="Clum A."/>
            <person name="Dos Santos R.A."/>
            <person name="Damasio A.R."/>
            <person name="Diallinas G."/>
            <person name="Emri T."/>
            <person name="Fekete E."/>
            <person name="Flipphi M."/>
            <person name="Freyberg S."/>
            <person name="Gallo A."/>
            <person name="Gournas C."/>
            <person name="Habgood R."/>
            <person name="Hainaut M."/>
            <person name="Harispe M.L."/>
            <person name="Henrissat B."/>
            <person name="Hilden K.S."/>
            <person name="Hope R."/>
            <person name="Hossain A."/>
            <person name="Karabika E."/>
            <person name="Karaffa L."/>
            <person name="Karanyi Z."/>
            <person name="Krasevec N."/>
            <person name="Kuo A."/>
            <person name="Kusch H."/>
            <person name="LaButti K."/>
            <person name="Lagendijk E.L."/>
            <person name="Lapidus A."/>
            <person name="Levasseur A."/>
            <person name="Lindquist E."/>
            <person name="Lipzen A."/>
            <person name="Logrieco A.F."/>
            <person name="MacCabe A."/>
            <person name="Maekelae M.R."/>
            <person name="Malavazi I."/>
            <person name="Melin P."/>
            <person name="Meyer V."/>
            <person name="Mielnichuk N."/>
            <person name="Miskei M."/>
            <person name="Molnar A.P."/>
            <person name="Mule G."/>
            <person name="Ngan C.Y."/>
            <person name="Orejas M."/>
            <person name="Orosz E."/>
            <person name="Ouedraogo J.P."/>
            <person name="Overkamp K.M."/>
            <person name="Park H.-S."/>
            <person name="Perrone G."/>
            <person name="Piumi F."/>
            <person name="Punt P.J."/>
            <person name="Ram A.F."/>
            <person name="Ramon A."/>
            <person name="Rauscher S."/>
            <person name="Record E."/>
            <person name="Riano-Pachon D.M."/>
            <person name="Robert V."/>
            <person name="Roehrig J."/>
            <person name="Ruller R."/>
            <person name="Salamov A."/>
            <person name="Salih N.S."/>
            <person name="Samson R.A."/>
            <person name="Sandor E."/>
            <person name="Sanguinetti M."/>
            <person name="Schuetze T."/>
            <person name="Sepcic K."/>
            <person name="Shelest E."/>
            <person name="Sherlock G."/>
            <person name="Sophianopoulou V."/>
            <person name="Squina F.M."/>
            <person name="Sun H."/>
            <person name="Susca A."/>
            <person name="Todd R.B."/>
            <person name="Tsang A."/>
            <person name="Unkles S.E."/>
            <person name="van de Wiele N."/>
            <person name="van Rossen-Uffink D."/>
            <person name="Oliveira J.V."/>
            <person name="Vesth T.C."/>
            <person name="Visser J."/>
            <person name="Yu J.-H."/>
            <person name="Zhou M."/>
            <person name="Andersen M.R."/>
            <person name="Archer D.B."/>
            <person name="Baker S.E."/>
            <person name="Benoit I."/>
            <person name="Brakhage A.A."/>
            <person name="Braus G.H."/>
            <person name="Fischer R."/>
            <person name="Frisvad J.C."/>
            <person name="Goldman G.H."/>
            <person name="Houbraken J."/>
            <person name="Oakley B."/>
            <person name="Pocsi I."/>
            <person name="Scazzocchio C."/>
            <person name="Seiboth B."/>
            <person name="vanKuyk P.A."/>
            <person name="Wortman J."/>
            <person name="Dyer P.S."/>
            <person name="Grigoriev I.V."/>
        </authorList>
    </citation>
    <scope>NUCLEOTIDE SEQUENCE [LARGE SCALE GENOMIC DNA]</scope>
    <source>
        <strain evidence="8">ATCC 16872 / CBS 172.66 / WB 5094</strain>
    </source>
</reference>
<dbReference type="PROSITE" id="PS00671">
    <property type="entry name" value="D_2_HYDROXYACID_DH_3"/>
    <property type="match status" value="1"/>
</dbReference>
<dbReference type="GO" id="GO:0030267">
    <property type="term" value="F:glyoxylate reductase (NADPH) activity"/>
    <property type="evidence" value="ECO:0007669"/>
    <property type="project" value="TreeGrafter"/>
</dbReference>
<dbReference type="Pfam" id="PF02826">
    <property type="entry name" value="2-Hacid_dh_C"/>
    <property type="match status" value="1"/>
</dbReference>
<dbReference type="SUPFAM" id="SSF51735">
    <property type="entry name" value="NAD(P)-binding Rossmann-fold domains"/>
    <property type="match status" value="1"/>
</dbReference>
<keyword evidence="3" id="KW-0520">NAD</keyword>
<dbReference type="GeneID" id="30970039"/>
<dbReference type="OMA" id="HAYGNVG"/>
<evidence type="ECO:0000256" key="4">
    <source>
        <dbReference type="RuleBase" id="RU003719"/>
    </source>
</evidence>
<evidence type="ECO:0000256" key="1">
    <source>
        <dbReference type="ARBA" id="ARBA00005854"/>
    </source>
</evidence>
<dbReference type="RefSeq" id="XP_020055936.1">
    <property type="nucleotide sequence ID" value="XM_020196225.1"/>
</dbReference>
<dbReference type="InterPro" id="IPR006139">
    <property type="entry name" value="D-isomer_2_OHA_DH_cat_dom"/>
</dbReference>
<dbReference type="InterPro" id="IPR029752">
    <property type="entry name" value="D-isomer_DH_CS1"/>
</dbReference>
<evidence type="ECO:0008006" key="9">
    <source>
        <dbReference type="Google" id="ProtNLM"/>
    </source>
</evidence>
<dbReference type="GO" id="GO:0016618">
    <property type="term" value="F:hydroxypyruvate reductase [NAD(P)H] activity"/>
    <property type="evidence" value="ECO:0007669"/>
    <property type="project" value="TreeGrafter"/>
</dbReference>
<keyword evidence="8" id="KW-1185">Reference proteome</keyword>
<dbReference type="InterPro" id="IPR050223">
    <property type="entry name" value="D-isomer_2-hydroxyacid_DH"/>
</dbReference>
<dbReference type="GO" id="GO:0005829">
    <property type="term" value="C:cytosol"/>
    <property type="evidence" value="ECO:0007669"/>
    <property type="project" value="TreeGrafter"/>
</dbReference>
<dbReference type="PANTHER" id="PTHR10996">
    <property type="entry name" value="2-HYDROXYACID DEHYDROGENASE-RELATED"/>
    <property type="match status" value="1"/>
</dbReference>
<dbReference type="PROSITE" id="PS00065">
    <property type="entry name" value="D_2_HYDROXYACID_DH_1"/>
    <property type="match status" value="1"/>
</dbReference>
<keyword evidence="2 4" id="KW-0560">Oxidoreductase</keyword>
<dbReference type="PANTHER" id="PTHR10996:SF264">
    <property type="entry name" value="HYPOTHETICAL D-ISOMER SPECIFIC 2-HYDROXYACID DEHYDROGENASE (EUROFUNG)"/>
    <property type="match status" value="1"/>
</dbReference>
<dbReference type="InterPro" id="IPR029753">
    <property type="entry name" value="D-isomer_DH_CS"/>
</dbReference>
<dbReference type="Gene3D" id="3.40.50.720">
    <property type="entry name" value="NAD(P)-binding Rossmann-like Domain"/>
    <property type="match status" value="2"/>
</dbReference>